<evidence type="ECO:0000313" key="2">
    <source>
        <dbReference type="EMBL" id="GEQ54135.1"/>
    </source>
</evidence>
<dbReference type="Proteomes" id="UP000886597">
    <property type="component" value="Unassembled WGS sequence"/>
</dbReference>
<evidence type="ECO:0000313" key="3">
    <source>
        <dbReference type="Proteomes" id="UP000886597"/>
    </source>
</evidence>
<evidence type="ECO:0000313" key="1">
    <source>
        <dbReference type="EMBL" id="GEQ49083.1"/>
    </source>
</evidence>
<protein>
    <submittedName>
        <fullName evidence="2">Uncharacterized protein</fullName>
    </submittedName>
</protein>
<dbReference type="Proteomes" id="UP000886607">
    <property type="component" value="Unassembled WGS sequence"/>
</dbReference>
<dbReference type="AlphaFoldDB" id="A0AAN4RLN0"/>
<organism evidence="2 3">
    <name type="scientific">Tetragenococcus koreensis</name>
    <dbReference type="NCBI Taxonomy" id="290335"/>
    <lineage>
        <taxon>Bacteria</taxon>
        <taxon>Bacillati</taxon>
        <taxon>Bacillota</taxon>
        <taxon>Bacilli</taxon>
        <taxon>Lactobacillales</taxon>
        <taxon>Enterococcaceae</taxon>
        <taxon>Tetragenococcus</taxon>
    </lineage>
</organism>
<reference evidence="2" key="2">
    <citation type="journal article" date="2020" name="Int. Dairy J.">
        <title>Lactic acid bacterial diversity in Brie cheese focusing on salt concentration and pH of isolation medium and characterisation of halophilic and alkaliphilic lactic acid bacterial isolates.</title>
        <authorList>
            <person name="Unno R."/>
            <person name="Matsutani M."/>
            <person name="Suzuki T."/>
            <person name="Kodama K."/>
            <person name="Matsushita H."/>
            <person name="Yamasato K."/>
            <person name="Koizumi Y."/>
            <person name="Ishikawa M."/>
        </authorList>
    </citation>
    <scope>NUCLEOTIDE SEQUENCE</scope>
    <source>
        <strain evidence="2">7C1</strain>
        <strain evidence="1">8C4</strain>
    </source>
</reference>
<comment type="caution">
    <text evidence="2">The sequence shown here is derived from an EMBL/GenBank/DDBJ whole genome shotgun (WGS) entry which is preliminary data.</text>
</comment>
<name>A0AAN4RLN0_9ENTE</name>
<accession>A0AAN4RLN0</accession>
<dbReference type="EMBL" id="BKBQ01000012">
    <property type="protein sequence ID" value="GEQ54135.1"/>
    <property type="molecule type" value="Genomic_DNA"/>
</dbReference>
<keyword evidence="4" id="KW-1185">Reference proteome</keyword>
<evidence type="ECO:0000313" key="4">
    <source>
        <dbReference type="Proteomes" id="UP000886607"/>
    </source>
</evidence>
<reference evidence="2" key="1">
    <citation type="submission" date="2019-08" db="EMBL/GenBank/DDBJ databases">
        <authorList>
            <person name="Ishikawa M."/>
            <person name="Suzuki T."/>
            <person name="Matsutani M."/>
        </authorList>
    </citation>
    <scope>NUCLEOTIDE SEQUENCE</scope>
    <source>
        <strain evidence="2">7C1</strain>
        <strain evidence="1">8C4</strain>
    </source>
</reference>
<sequence length="57" mass="6971">MSSFITEFAGIFSNEFFRSNTAISFKFEKNTNDRFRVYTLLKWDHRICVRRQENDKK</sequence>
<gene>
    <name evidence="1" type="ORF">TK11N_09350</name>
    <name evidence="2" type="ORF">TK2N_09790</name>
</gene>
<dbReference type="EMBL" id="BKBO01000011">
    <property type="protein sequence ID" value="GEQ49083.1"/>
    <property type="molecule type" value="Genomic_DNA"/>
</dbReference>
<proteinExistence type="predicted"/>